<protein>
    <submittedName>
        <fullName evidence="2">Uncharacterized protein</fullName>
    </submittedName>
</protein>
<feature type="transmembrane region" description="Helical" evidence="1">
    <location>
        <begin position="6"/>
        <end position="24"/>
    </location>
</feature>
<gene>
    <name evidence="2" type="ORF">KSZ_23640</name>
</gene>
<dbReference type="RefSeq" id="WP_201361987.1">
    <property type="nucleotide sequence ID" value="NZ_BNJJ01000006.1"/>
</dbReference>
<name>A0ABQ3VEW6_9CHLR</name>
<comment type="caution">
    <text evidence="2">The sequence shown here is derived from an EMBL/GenBank/DDBJ whole genome shotgun (WGS) entry which is preliminary data.</text>
</comment>
<keyword evidence="1" id="KW-1133">Transmembrane helix</keyword>
<feature type="transmembrane region" description="Helical" evidence="1">
    <location>
        <begin position="80"/>
        <end position="101"/>
    </location>
</feature>
<sequence>MREPAFNTIALMLTVYVAALVWGIQHVCDRYTPNLLVTFFRRAALLPLITLVILLSIAGSLLFPWTPPIFASIPSWIGDVLSSALLLVSIVVTIAAVYWMMQSLAKGTPIIAWFRKRKGQITTLEDILLNAIHHNDVRLTHEVLDATLHGQPENRQAMIKWLEDHSTLLSINWVAKELIGTILAPPLDHEAAHIYYDFLGIILSEALDKEEFAHAQFILDAFCDALDKAQPWTEAHMNLLTHTGFILWKIGDPDASMRRTTKIPEQLKNLQWWFYSRVHRIWHRVLHLKNTDAVNCFVLALCELIRDTTDTKDLCEFFLSLVYDVLDDAYPEHLLNGETLKDLVNELGHLRLELPDANDEEIQKEIDSYMLAALAILVELGETEDALRHTAGNGYLRRRIIKEKWLRTSRFKSDPDYFYWLSPSSYTAARQVLGLPGLSRKQITELTDQKKIVTPITISIDKEGSFFN</sequence>
<organism evidence="2 3">
    <name type="scientific">Dictyobacter formicarum</name>
    <dbReference type="NCBI Taxonomy" id="2778368"/>
    <lineage>
        <taxon>Bacteria</taxon>
        <taxon>Bacillati</taxon>
        <taxon>Chloroflexota</taxon>
        <taxon>Ktedonobacteria</taxon>
        <taxon>Ktedonobacterales</taxon>
        <taxon>Dictyobacteraceae</taxon>
        <taxon>Dictyobacter</taxon>
    </lineage>
</organism>
<keyword evidence="1" id="KW-0812">Transmembrane</keyword>
<keyword evidence="3" id="KW-1185">Reference proteome</keyword>
<reference evidence="2 3" key="1">
    <citation type="journal article" date="2021" name="Int. J. Syst. Evol. Microbiol.">
        <title>Reticulibacter mediterranei gen. nov., sp. nov., within the new family Reticulibacteraceae fam. nov., and Ktedonospora formicarum gen. nov., sp. nov., Ktedonobacter robiniae sp. nov., Dictyobacter formicarum sp. nov. and Dictyobacter arantiisoli sp. nov., belonging to the class Ktedonobacteria.</title>
        <authorList>
            <person name="Yabe S."/>
            <person name="Zheng Y."/>
            <person name="Wang C.M."/>
            <person name="Sakai Y."/>
            <person name="Abe K."/>
            <person name="Yokota A."/>
            <person name="Donadio S."/>
            <person name="Cavaletti L."/>
            <person name="Monciardini P."/>
        </authorList>
    </citation>
    <scope>NUCLEOTIDE SEQUENCE [LARGE SCALE GENOMIC DNA]</scope>
    <source>
        <strain evidence="2 3">SOSP1-9</strain>
    </source>
</reference>
<proteinExistence type="predicted"/>
<dbReference type="Proteomes" id="UP000635565">
    <property type="component" value="Unassembled WGS sequence"/>
</dbReference>
<evidence type="ECO:0000313" key="2">
    <source>
        <dbReference type="EMBL" id="GHO84358.1"/>
    </source>
</evidence>
<keyword evidence="1" id="KW-0472">Membrane</keyword>
<feature type="transmembrane region" description="Helical" evidence="1">
    <location>
        <begin position="45"/>
        <end position="65"/>
    </location>
</feature>
<accession>A0ABQ3VEW6</accession>
<evidence type="ECO:0000313" key="3">
    <source>
        <dbReference type="Proteomes" id="UP000635565"/>
    </source>
</evidence>
<dbReference type="EMBL" id="BNJJ01000006">
    <property type="protein sequence ID" value="GHO84358.1"/>
    <property type="molecule type" value="Genomic_DNA"/>
</dbReference>
<evidence type="ECO:0000256" key="1">
    <source>
        <dbReference type="SAM" id="Phobius"/>
    </source>
</evidence>